<evidence type="ECO:0000313" key="2">
    <source>
        <dbReference type="Proteomes" id="UP000016644"/>
    </source>
</evidence>
<organism evidence="1 2">
    <name type="scientific">Levilactobacillus brevis ATCC 14869 = DSM 20054</name>
    <dbReference type="NCBI Taxonomy" id="649758"/>
    <lineage>
        <taxon>Bacteria</taxon>
        <taxon>Bacillati</taxon>
        <taxon>Bacillota</taxon>
        <taxon>Bacilli</taxon>
        <taxon>Lactobacillales</taxon>
        <taxon>Lactobacillaceae</taxon>
        <taxon>Levilactobacillus</taxon>
    </lineage>
</organism>
<dbReference type="EMBL" id="AWVK01000048">
    <property type="protein sequence ID" value="ERK43790.1"/>
    <property type="molecule type" value="Genomic_DNA"/>
</dbReference>
<dbReference type="Proteomes" id="UP000016644">
    <property type="component" value="Unassembled WGS sequence"/>
</dbReference>
<protein>
    <submittedName>
        <fullName evidence="1">Uncharacterized protein</fullName>
    </submittedName>
</protein>
<proteinExistence type="predicted"/>
<accession>U2P054</accession>
<sequence length="44" mass="4826">MISGNDLPQESGGTSVNYGRYGDRLISFFVNKIKISGLIIGDRH</sequence>
<evidence type="ECO:0000313" key="1">
    <source>
        <dbReference type="EMBL" id="ERK43790.1"/>
    </source>
</evidence>
<comment type="caution">
    <text evidence="1">The sequence shown here is derived from an EMBL/GenBank/DDBJ whole genome shotgun (WGS) entry which is preliminary data.</text>
</comment>
<dbReference type="AlphaFoldDB" id="U2P054"/>
<dbReference type="HOGENOM" id="CLU_3217742_0_0_9"/>
<reference evidence="1 2" key="1">
    <citation type="submission" date="2013-06" db="EMBL/GenBank/DDBJ databases">
        <authorList>
            <person name="Weinstock G."/>
            <person name="Sodergren E."/>
            <person name="Lobos E.A."/>
            <person name="Fulton L."/>
            <person name="Fulton R."/>
            <person name="Courtney L."/>
            <person name="Fronick C."/>
            <person name="O'Laughlin M."/>
            <person name="Godfrey J."/>
            <person name="Wilson R.M."/>
            <person name="Miner T."/>
            <person name="Farmer C."/>
            <person name="Delehaunty K."/>
            <person name="Cordes M."/>
            <person name="Minx P."/>
            <person name="Tomlinson C."/>
            <person name="Chen J."/>
            <person name="Wollam A."/>
            <person name="Pepin K.H."/>
            <person name="Bhonagiri V."/>
            <person name="Zhang X."/>
            <person name="Warren W."/>
            <person name="Mitreva M."/>
            <person name="Mardis E.R."/>
            <person name="Wilson R.K."/>
        </authorList>
    </citation>
    <scope>NUCLEOTIDE SEQUENCE [LARGE SCALE GENOMIC DNA]</scope>
    <source>
        <strain evidence="1 2">ATCC 14869</strain>
    </source>
</reference>
<gene>
    <name evidence="1" type="ORF">HMPREF0495_01318</name>
</gene>
<name>U2P054_LEVBR</name>